<reference evidence="2" key="1">
    <citation type="submission" date="2021-01" db="EMBL/GenBank/DDBJ databases">
        <authorList>
            <person name="Corre E."/>
            <person name="Pelletier E."/>
            <person name="Niang G."/>
            <person name="Scheremetjew M."/>
            <person name="Finn R."/>
            <person name="Kale V."/>
            <person name="Holt S."/>
            <person name="Cochrane G."/>
            <person name="Meng A."/>
            <person name="Brown T."/>
            <person name="Cohen L."/>
        </authorList>
    </citation>
    <scope>NUCLEOTIDE SEQUENCE</scope>
    <source>
        <strain evidence="2">CCMP1661</strain>
    </source>
</reference>
<gene>
    <name evidence="2" type="ORF">FJAP1339_LOCUS4657</name>
</gene>
<feature type="coiled-coil region" evidence="1">
    <location>
        <begin position="183"/>
        <end position="210"/>
    </location>
</feature>
<sequence length="210" mass="23504">MESPEQTSIIDDVKNIDVRSLTADEFKKIAKDGLSSLEKEALIKQFEDAGLDLNMLIAIVDWAVNLDAESKEILLAIKNMVPKSGFSSLKNEAHLDELMQMVNQVTDLVAESKELLFSTNKTADEDMESSEQTSTIGVDTNIDIERTTADEITKMIAKIGSSPLEKEAVFKQFKDGELDLDRLAKIVNRIEELDEKKKALLLTLTELRQE</sequence>
<dbReference type="AlphaFoldDB" id="A0A7S2UXK5"/>
<name>A0A7S2UXK5_9STRA</name>
<organism evidence="2">
    <name type="scientific">Fibrocapsa japonica</name>
    <dbReference type="NCBI Taxonomy" id="94617"/>
    <lineage>
        <taxon>Eukaryota</taxon>
        <taxon>Sar</taxon>
        <taxon>Stramenopiles</taxon>
        <taxon>Ochrophyta</taxon>
        <taxon>Raphidophyceae</taxon>
        <taxon>Chattonellales</taxon>
        <taxon>Chattonellaceae</taxon>
        <taxon>Fibrocapsa</taxon>
    </lineage>
</organism>
<evidence type="ECO:0000256" key="1">
    <source>
        <dbReference type="SAM" id="Coils"/>
    </source>
</evidence>
<evidence type="ECO:0000313" key="2">
    <source>
        <dbReference type="EMBL" id="CAD9862132.1"/>
    </source>
</evidence>
<accession>A0A7S2UXK5</accession>
<keyword evidence="1" id="KW-0175">Coiled coil</keyword>
<proteinExistence type="predicted"/>
<dbReference type="EMBL" id="HBHR01009752">
    <property type="protein sequence ID" value="CAD9862132.1"/>
    <property type="molecule type" value="Transcribed_RNA"/>
</dbReference>
<protein>
    <submittedName>
        <fullName evidence="2">Uncharacterized protein</fullName>
    </submittedName>
</protein>